<gene>
    <name evidence="1" type="ORF">ENU91_02165</name>
</gene>
<name>A0A7V4JPV5_9BACT</name>
<evidence type="ECO:0000313" key="1">
    <source>
        <dbReference type="EMBL" id="HGU15453.1"/>
    </source>
</evidence>
<dbReference type="AlphaFoldDB" id="A0A7V4JPV5"/>
<reference evidence="1" key="1">
    <citation type="journal article" date="2020" name="mSystems">
        <title>Genome- and Community-Level Interaction Insights into Carbon Utilization and Element Cycling Functions of Hydrothermarchaeota in Hydrothermal Sediment.</title>
        <authorList>
            <person name="Zhou Z."/>
            <person name="Liu Y."/>
            <person name="Xu W."/>
            <person name="Pan J."/>
            <person name="Luo Z.H."/>
            <person name="Li M."/>
        </authorList>
    </citation>
    <scope>NUCLEOTIDE SEQUENCE [LARGE SCALE GENOMIC DNA]</scope>
    <source>
        <strain evidence="1">SpSt-711</strain>
    </source>
</reference>
<comment type="caution">
    <text evidence="1">The sequence shown here is derived from an EMBL/GenBank/DDBJ whole genome shotgun (WGS) entry which is preliminary data.</text>
</comment>
<sequence>MEIKWLSNVPQEPQDFLTFLKEQYNLPSEEAFKLIYITLKLKALSDGPIYKFLERTITGIKFDEIEKREYLLTFSIHTLRLLIKEHLDLKLVKNLYLFLSKKLPKEFIKDVSPKHSIIASQDIILELLSQEEKTKLPSFLKAKHLILFFYLKGTCEELIALLSSFPNSYVLKKENLYQVFTSLSISEALVFFLKVKEEILKATAERILETIKTFFPECFGEI</sequence>
<proteinExistence type="predicted"/>
<dbReference type="EMBL" id="DTEI01000043">
    <property type="protein sequence ID" value="HGU15453.1"/>
    <property type="molecule type" value="Genomic_DNA"/>
</dbReference>
<protein>
    <submittedName>
        <fullName evidence="1">Uncharacterized protein</fullName>
    </submittedName>
</protein>
<accession>A0A7V4JPV5</accession>
<organism evidence="1">
    <name type="scientific">Thermodesulfobacterium geofontis</name>
    <dbReference type="NCBI Taxonomy" id="1295609"/>
    <lineage>
        <taxon>Bacteria</taxon>
        <taxon>Pseudomonadati</taxon>
        <taxon>Thermodesulfobacteriota</taxon>
        <taxon>Thermodesulfobacteria</taxon>
        <taxon>Thermodesulfobacteriales</taxon>
        <taxon>Thermodesulfobacteriaceae</taxon>
        <taxon>Thermodesulfobacterium</taxon>
    </lineage>
</organism>